<feature type="coiled-coil region" evidence="1">
    <location>
        <begin position="96"/>
        <end position="149"/>
    </location>
</feature>
<comment type="caution">
    <text evidence="2">The sequence shown here is derived from an EMBL/GenBank/DDBJ whole genome shotgun (WGS) entry which is preliminary data.</text>
</comment>
<evidence type="ECO:0000313" key="2">
    <source>
        <dbReference type="EMBL" id="MFH0249027.1"/>
    </source>
</evidence>
<reference evidence="2 3" key="1">
    <citation type="submission" date="2024-10" db="EMBL/GenBank/DDBJ databases">
        <authorList>
            <person name="Cho J.-C."/>
        </authorList>
    </citation>
    <scope>NUCLEOTIDE SEQUENCE [LARGE SCALE GENOMIC DNA]</scope>
    <source>
        <strain evidence="2 3">KCTC29696</strain>
    </source>
</reference>
<dbReference type="EMBL" id="JBIHMK010000039">
    <property type="protein sequence ID" value="MFH0249027.1"/>
    <property type="molecule type" value="Genomic_DNA"/>
</dbReference>
<dbReference type="RefSeq" id="WP_279950078.1">
    <property type="nucleotide sequence ID" value="NZ_BAABEN010000013.1"/>
</dbReference>
<proteinExistence type="predicted"/>
<protein>
    <submittedName>
        <fullName evidence="2">Uncharacterized protein</fullName>
    </submittedName>
</protein>
<organism evidence="2 3">
    <name type="scientific">Streptomyces chitinivorans</name>
    <dbReference type="NCBI Taxonomy" id="1257027"/>
    <lineage>
        <taxon>Bacteria</taxon>
        <taxon>Bacillati</taxon>
        <taxon>Actinomycetota</taxon>
        <taxon>Actinomycetes</taxon>
        <taxon>Kitasatosporales</taxon>
        <taxon>Streptomycetaceae</taxon>
        <taxon>Streptomyces</taxon>
    </lineage>
</organism>
<evidence type="ECO:0000313" key="3">
    <source>
        <dbReference type="Proteomes" id="UP001607069"/>
    </source>
</evidence>
<name>A0ABW7HTF4_9ACTN</name>
<sequence length="268" mass="29333">MTEAYDGYLPVFGAPPAKYLPRPVKELLKARDEAHAEWVEAEDKWLHLLSSDWRDQAIARDKAAARAAVAEGKDPFELPSELEAAERDRPRAMAVVEDLARKVRVADRALKDAVRRNMPEIERNIGQALAKARDAYVDAQRKADDARQAFGAALADRSTASDWAVGAYTDFPGVAEASPRDARGQAPVDAFQRPLWPGMPEVRAIEASYEAIGVADLYGETGEPRKVADPLVSVRARNSGLVFEVKASHARSLVASGQAEYTDEIPNV</sequence>
<dbReference type="Proteomes" id="UP001607069">
    <property type="component" value="Unassembled WGS sequence"/>
</dbReference>
<accession>A0ABW7HTF4</accession>
<keyword evidence="3" id="KW-1185">Reference proteome</keyword>
<gene>
    <name evidence="2" type="ORF">ACG5V6_12475</name>
</gene>
<keyword evidence="1" id="KW-0175">Coiled coil</keyword>
<evidence type="ECO:0000256" key="1">
    <source>
        <dbReference type="SAM" id="Coils"/>
    </source>
</evidence>